<reference evidence="1 2" key="1">
    <citation type="journal article" date="2023" name="BMC Biol.">
        <title>The compact genome of the sponge Oopsacas minuta (Hexactinellida) is lacking key metazoan core genes.</title>
        <authorList>
            <person name="Santini S."/>
            <person name="Schenkelaars Q."/>
            <person name="Jourda C."/>
            <person name="Duchesne M."/>
            <person name="Belahbib H."/>
            <person name="Rocher C."/>
            <person name="Selva M."/>
            <person name="Riesgo A."/>
            <person name="Vervoort M."/>
            <person name="Leys S.P."/>
            <person name="Kodjabachian L."/>
            <person name="Le Bivic A."/>
            <person name="Borchiellini C."/>
            <person name="Claverie J.M."/>
            <person name="Renard E."/>
        </authorList>
    </citation>
    <scope>NUCLEOTIDE SEQUENCE [LARGE SCALE GENOMIC DNA]</scope>
    <source>
        <strain evidence="1">SPO-2</strain>
    </source>
</reference>
<protein>
    <submittedName>
        <fullName evidence="1">JmjC domain-containing histone demethylation protein 1-like</fullName>
    </submittedName>
</protein>
<name>A0AAV7K6Y5_9METZ</name>
<sequence length="638" mass="72443">MSVVNRGAELVDDLRMQDIQVTGLSIPIVVRIELKRHQNNREFVSNTFSGNSVRFLLQYTDSICKDPGINLCSVLYQHNCKPVISYTSQIKNRIRVGGKIEDEICSRLAAIYGEANAPNIVKQLSWYYLFDQKLEYIIHDWTQIPLVHYMLYTITPTDEQLHQPFCEPATKWIICLRGNIIAHLLAPTPENVSAFREFLDNEDEALLHLFHTDSTEVRVHRSQAVFIPAGWIYIIKREQNTIEYGGEFFHSYAIETQIGVWHLYKDVYLDGSDSVSPFVISHWLVLQAYLSSFQDTMLTTKEDGFSLEDNQDMLPHFSPFECRGMLFLIELLRSGRFPLLKKCIPSSVNCAVSLLQKIQTIILHENIFSTFSSSTPNGIMFVGTPNLTNVYQSKNRDNNKKVKRPLAVEFSSIRPEGTCAEVPESYSEITSSKYQSLNVSIQLKNVDEFHPDNLSLQSHSSTSTNYLSVMSESSKSAYVPVSQDSDLISESSDLNNEILVRNEVKTLKLSPGPIEVFLSSYLTPEVLENCELCQYCKYNTHPKLNRKCLLYRIADETASASSILYAPPVFLRLVQLLRVYAPLSPNSFLNTLLGKIVKISTYPVTLLSESSLVEIQNAIMVLQTPHDSPLNQSTPFKL</sequence>
<evidence type="ECO:0000313" key="2">
    <source>
        <dbReference type="Proteomes" id="UP001165289"/>
    </source>
</evidence>
<organism evidence="1 2">
    <name type="scientific">Oopsacas minuta</name>
    <dbReference type="NCBI Taxonomy" id="111878"/>
    <lineage>
        <taxon>Eukaryota</taxon>
        <taxon>Metazoa</taxon>
        <taxon>Porifera</taxon>
        <taxon>Hexactinellida</taxon>
        <taxon>Hexasterophora</taxon>
        <taxon>Lyssacinosida</taxon>
        <taxon>Leucopsacidae</taxon>
        <taxon>Oopsacas</taxon>
    </lineage>
</organism>
<dbReference type="EMBL" id="JAKMXF010000133">
    <property type="protein sequence ID" value="KAI6656761.1"/>
    <property type="molecule type" value="Genomic_DNA"/>
</dbReference>
<gene>
    <name evidence="1" type="ORF">LOD99_16064</name>
</gene>
<evidence type="ECO:0000313" key="1">
    <source>
        <dbReference type="EMBL" id="KAI6656761.1"/>
    </source>
</evidence>
<proteinExistence type="predicted"/>
<comment type="caution">
    <text evidence="1">The sequence shown here is derived from an EMBL/GenBank/DDBJ whole genome shotgun (WGS) entry which is preliminary data.</text>
</comment>
<keyword evidence="2" id="KW-1185">Reference proteome</keyword>
<dbReference type="Proteomes" id="UP001165289">
    <property type="component" value="Unassembled WGS sequence"/>
</dbReference>
<accession>A0AAV7K6Y5</accession>
<dbReference type="AlphaFoldDB" id="A0AAV7K6Y5"/>
<dbReference type="Gene3D" id="2.60.120.650">
    <property type="entry name" value="Cupin"/>
    <property type="match status" value="1"/>
</dbReference>